<dbReference type="PANTHER" id="PTHR22761">
    <property type="entry name" value="CHARGED MULTIVESICULAR BODY PROTEIN"/>
    <property type="match status" value="1"/>
</dbReference>
<sequence>MNRIFGSSKPKEPKPTVLDAISSTDARVDGVEVKIKKLDAELIRYKDQMKSMRDGPGKNAIKQKALRVLKQRKLYEGQRDQLMQQSFNMEQAAMASENLKNTMVTLDAMQTANKQLKQQYKSVNLSKIEKMQDEMADLLEQASEIQETIGRSYGLPDDVDDDELEAELDALGDDLDLAEEEVPSYLAEPEYMPEMPTAATDLPAAQHAEPAQTDAPMKIGA</sequence>
<dbReference type="PANTHER" id="PTHR22761:SF12">
    <property type="entry name" value="CHARGED MULTIVESICULAR BODY PROTEIN 5"/>
    <property type="match status" value="1"/>
</dbReference>
<comment type="similarity">
    <text evidence="1">Belongs to the SNF7 family.</text>
</comment>
<reference evidence="5 6" key="1">
    <citation type="submission" date="2023-09" db="EMBL/GenBank/DDBJ databases">
        <title>Pangenome analysis of Batrachochytrium dendrobatidis and related Chytrids.</title>
        <authorList>
            <person name="Yacoub M.N."/>
            <person name="Stajich J.E."/>
            <person name="James T.Y."/>
        </authorList>
    </citation>
    <scope>NUCLEOTIDE SEQUENCE [LARGE SCALE GENOMIC DNA]</scope>
    <source>
        <strain evidence="5 6">JEL0888</strain>
    </source>
</reference>
<dbReference type="Gene3D" id="6.10.250.1710">
    <property type="match status" value="1"/>
</dbReference>
<feature type="region of interest" description="Disordered" evidence="4">
    <location>
        <begin position="195"/>
        <end position="221"/>
    </location>
</feature>
<protein>
    <submittedName>
        <fullName evidence="5">Vacuolar protein-sorting-associated protein 60</fullName>
    </submittedName>
</protein>
<name>A0ABR4NEF7_9FUNG</name>
<comment type="caution">
    <text evidence="5">The sequence shown here is derived from an EMBL/GenBank/DDBJ whole genome shotgun (WGS) entry which is preliminary data.</text>
</comment>
<evidence type="ECO:0000256" key="4">
    <source>
        <dbReference type="SAM" id="MobiDB-lite"/>
    </source>
</evidence>
<accession>A0ABR4NEF7</accession>
<evidence type="ECO:0000256" key="2">
    <source>
        <dbReference type="ARBA" id="ARBA00023054"/>
    </source>
</evidence>
<proteinExistence type="inferred from homology"/>
<dbReference type="InterPro" id="IPR005024">
    <property type="entry name" value="Snf7_fam"/>
</dbReference>
<evidence type="ECO:0000256" key="1">
    <source>
        <dbReference type="ARBA" id="ARBA00006190"/>
    </source>
</evidence>
<keyword evidence="6" id="KW-1185">Reference proteome</keyword>
<dbReference type="Proteomes" id="UP001527925">
    <property type="component" value="Unassembled WGS sequence"/>
</dbReference>
<feature type="coiled-coil region" evidence="3">
    <location>
        <begin position="28"/>
        <end position="55"/>
    </location>
</feature>
<gene>
    <name evidence="5" type="primary">VPS60</name>
    <name evidence="5" type="ORF">HK105_202314</name>
</gene>
<dbReference type="EMBL" id="JADGIZ020000008">
    <property type="protein sequence ID" value="KAL2917901.1"/>
    <property type="molecule type" value="Genomic_DNA"/>
</dbReference>
<organism evidence="5 6">
    <name type="scientific">Polyrhizophydium stewartii</name>
    <dbReference type="NCBI Taxonomy" id="2732419"/>
    <lineage>
        <taxon>Eukaryota</taxon>
        <taxon>Fungi</taxon>
        <taxon>Fungi incertae sedis</taxon>
        <taxon>Chytridiomycota</taxon>
        <taxon>Chytridiomycota incertae sedis</taxon>
        <taxon>Chytridiomycetes</taxon>
        <taxon>Rhizophydiales</taxon>
        <taxon>Rhizophydiales incertae sedis</taxon>
        <taxon>Polyrhizophydium</taxon>
    </lineage>
</organism>
<evidence type="ECO:0000313" key="5">
    <source>
        <dbReference type="EMBL" id="KAL2917901.1"/>
    </source>
</evidence>
<evidence type="ECO:0000313" key="6">
    <source>
        <dbReference type="Proteomes" id="UP001527925"/>
    </source>
</evidence>
<feature type="region of interest" description="Disordered" evidence="4">
    <location>
        <begin position="171"/>
        <end position="190"/>
    </location>
</feature>
<keyword evidence="2 3" id="KW-0175">Coiled coil</keyword>
<feature type="compositionally biased region" description="Acidic residues" evidence="4">
    <location>
        <begin position="171"/>
        <end position="182"/>
    </location>
</feature>
<dbReference type="Pfam" id="PF03357">
    <property type="entry name" value="Snf7"/>
    <property type="match status" value="1"/>
</dbReference>
<evidence type="ECO:0000256" key="3">
    <source>
        <dbReference type="SAM" id="Coils"/>
    </source>
</evidence>